<protein>
    <submittedName>
        <fullName evidence="1">Uncharacterized protein</fullName>
    </submittedName>
</protein>
<keyword evidence="2" id="KW-1185">Reference proteome</keyword>
<feature type="non-terminal residue" evidence="1">
    <location>
        <position position="90"/>
    </location>
</feature>
<comment type="caution">
    <text evidence="1">The sequence shown here is derived from an EMBL/GenBank/DDBJ whole genome shotgun (WGS) entry which is preliminary data.</text>
</comment>
<name>A0AAD6L0D9_9ROSI</name>
<sequence length="90" mass="10090">MCTGSSFLRLRFVLFYLLELKSRLMVVALSFCPVSLKVRRLSLRRMTSLMMVNQISCNSSSSNSTMQLLTSDAVKIEVPLAFRAIPAEAI</sequence>
<gene>
    <name evidence="1" type="ORF">OIU84_020056</name>
</gene>
<accession>A0AAD6L0D9</accession>
<evidence type="ECO:0000313" key="1">
    <source>
        <dbReference type="EMBL" id="KAJ6432938.1"/>
    </source>
</evidence>
<evidence type="ECO:0000313" key="2">
    <source>
        <dbReference type="Proteomes" id="UP001162972"/>
    </source>
</evidence>
<organism evidence="1 2">
    <name type="scientific">Salix udensis</name>
    <dbReference type="NCBI Taxonomy" id="889485"/>
    <lineage>
        <taxon>Eukaryota</taxon>
        <taxon>Viridiplantae</taxon>
        <taxon>Streptophyta</taxon>
        <taxon>Embryophyta</taxon>
        <taxon>Tracheophyta</taxon>
        <taxon>Spermatophyta</taxon>
        <taxon>Magnoliopsida</taxon>
        <taxon>eudicotyledons</taxon>
        <taxon>Gunneridae</taxon>
        <taxon>Pentapetalae</taxon>
        <taxon>rosids</taxon>
        <taxon>fabids</taxon>
        <taxon>Malpighiales</taxon>
        <taxon>Salicaceae</taxon>
        <taxon>Saliceae</taxon>
        <taxon>Salix</taxon>
    </lineage>
</organism>
<dbReference type="EMBL" id="JAPFFJ010000003">
    <property type="protein sequence ID" value="KAJ6432938.1"/>
    <property type="molecule type" value="Genomic_DNA"/>
</dbReference>
<reference evidence="1 2" key="1">
    <citation type="journal article" date="2023" name="Int. J. Mol. Sci.">
        <title>De Novo Assembly and Annotation of 11 Diverse Shrub Willow (Salix) Genomes Reveals Novel Gene Organization in Sex-Linked Regions.</title>
        <authorList>
            <person name="Hyden B."/>
            <person name="Feng K."/>
            <person name="Yates T.B."/>
            <person name="Jawdy S."/>
            <person name="Cereghino C."/>
            <person name="Smart L.B."/>
            <person name="Muchero W."/>
        </authorList>
    </citation>
    <scope>NUCLEOTIDE SEQUENCE [LARGE SCALE GENOMIC DNA]</scope>
    <source>
        <tissue evidence="1">Shoot tip</tissue>
    </source>
</reference>
<proteinExistence type="predicted"/>
<dbReference type="AlphaFoldDB" id="A0AAD6L0D9"/>
<dbReference type="Proteomes" id="UP001162972">
    <property type="component" value="Chromosome 10"/>
</dbReference>